<dbReference type="InterPro" id="IPR050683">
    <property type="entry name" value="Bact_Polysacc_Export_ATP-bd"/>
</dbReference>
<comment type="caution">
    <text evidence="6">The sequence shown here is derived from an EMBL/GenBank/DDBJ whole genome shotgun (WGS) entry which is preliminary data.</text>
</comment>
<dbReference type="GO" id="GO:0140359">
    <property type="term" value="F:ABC-type transporter activity"/>
    <property type="evidence" value="ECO:0007669"/>
    <property type="project" value="InterPro"/>
</dbReference>
<feature type="domain" description="ABC transporter" evidence="5">
    <location>
        <begin position="1"/>
        <end position="195"/>
    </location>
</feature>
<dbReference type="PROSITE" id="PS50893">
    <property type="entry name" value="ABC_TRANSPORTER_2"/>
    <property type="match status" value="1"/>
</dbReference>
<comment type="similarity">
    <text evidence="1">Belongs to the ABC transporter superfamily.</text>
</comment>
<keyword evidence="3" id="KW-0547">Nucleotide-binding</keyword>
<dbReference type="InterPro" id="IPR015860">
    <property type="entry name" value="ABC_transpr_TagH-like"/>
</dbReference>
<evidence type="ECO:0000256" key="4">
    <source>
        <dbReference type="ARBA" id="ARBA00022840"/>
    </source>
</evidence>
<dbReference type="EMBL" id="JAMWDU010000002">
    <property type="protein sequence ID" value="MCP8886252.1"/>
    <property type="molecule type" value="Genomic_DNA"/>
</dbReference>
<dbReference type="GO" id="GO:0016887">
    <property type="term" value="F:ATP hydrolysis activity"/>
    <property type="evidence" value="ECO:0007669"/>
    <property type="project" value="InterPro"/>
</dbReference>
<protein>
    <submittedName>
        <fullName evidence="6">ATP-binding cassette domain-containing protein</fullName>
    </submittedName>
</protein>
<keyword evidence="4 6" id="KW-0067">ATP-binding</keyword>
<dbReference type="PANTHER" id="PTHR46743:SF2">
    <property type="entry name" value="TEICHOIC ACIDS EXPORT ATP-BINDING PROTEIN TAGH"/>
    <property type="match status" value="1"/>
</dbReference>
<evidence type="ECO:0000256" key="1">
    <source>
        <dbReference type="ARBA" id="ARBA00005417"/>
    </source>
</evidence>
<dbReference type="InterPro" id="IPR003593">
    <property type="entry name" value="AAA+_ATPase"/>
</dbReference>
<dbReference type="RefSeq" id="WP_254674048.1">
    <property type="nucleotide sequence ID" value="NZ_JAMWDU010000002.1"/>
</dbReference>
<dbReference type="SMART" id="SM00382">
    <property type="entry name" value="AAA"/>
    <property type="match status" value="1"/>
</dbReference>
<dbReference type="InterPro" id="IPR027417">
    <property type="entry name" value="P-loop_NTPase"/>
</dbReference>
<proteinExistence type="inferred from homology"/>
<evidence type="ECO:0000259" key="5">
    <source>
        <dbReference type="PROSITE" id="PS50893"/>
    </source>
</evidence>
<keyword evidence="2" id="KW-0813">Transport</keyword>
<dbReference type="GO" id="GO:0005524">
    <property type="term" value="F:ATP binding"/>
    <property type="evidence" value="ECO:0007669"/>
    <property type="project" value="UniProtKB-KW"/>
</dbReference>
<dbReference type="AlphaFoldDB" id="A0A9Q4FRI4"/>
<evidence type="ECO:0000256" key="2">
    <source>
        <dbReference type="ARBA" id="ARBA00022448"/>
    </source>
</evidence>
<accession>A0A9Q4FRI4</accession>
<dbReference type="InterPro" id="IPR017871">
    <property type="entry name" value="ABC_transporter-like_CS"/>
</dbReference>
<dbReference type="Proteomes" id="UP001060275">
    <property type="component" value="Unassembled WGS sequence"/>
</dbReference>
<dbReference type="Pfam" id="PF00005">
    <property type="entry name" value="ABC_tran"/>
    <property type="match status" value="1"/>
</dbReference>
<dbReference type="SUPFAM" id="SSF52540">
    <property type="entry name" value="P-loop containing nucleoside triphosphate hydrolases"/>
    <property type="match status" value="1"/>
</dbReference>
<keyword evidence="7" id="KW-1185">Reference proteome</keyword>
<name>A0A9Q4FRI4_9HYPH</name>
<dbReference type="PANTHER" id="PTHR46743">
    <property type="entry name" value="TEICHOIC ACIDS EXPORT ATP-BINDING PROTEIN TAGH"/>
    <property type="match status" value="1"/>
</dbReference>
<organism evidence="6 7">
    <name type="scientific">Devosia ureilytica</name>
    <dbReference type="NCBI Taxonomy" id="2952754"/>
    <lineage>
        <taxon>Bacteria</taxon>
        <taxon>Pseudomonadati</taxon>
        <taxon>Pseudomonadota</taxon>
        <taxon>Alphaproteobacteria</taxon>
        <taxon>Hyphomicrobiales</taxon>
        <taxon>Devosiaceae</taxon>
        <taxon>Devosia</taxon>
    </lineage>
</organism>
<dbReference type="GO" id="GO:0016020">
    <property type="term" value="C:membrane"/>
    <property type="evidence" value="ECO:0007669"/>
    <property type="project" value="InterPro"/>
</dbReference>
<evidence type="ECO:0000256" key="3">
    <source>
        <dbReference type="ARBA" id="ARBA00022741"/>
    </source>
</evidence>
<dbReference type="PROSITE" id="PS00211">
    <property type="entry name" value="ABC_TRANSPORTER_1"/>
    <property type="match status" value="1"/>
</dbReference>
<dbReference type="CDD" id="cd03220">
    <property type="entry name" value="ABC_KpsT_Wzt"/>
    <property type="match status" value="1"/>
</dbReference>
<sequence length="195" mass="21501">MSFELKSGDRLGLVGTNGAGKTTLLKVLYGILAPTGGKVVTDGRIDALFNINLGFRREATGRRNIELRGLINGWSPEEIEARMEEIIAFSELGDFIDVPFKSYSQGMAARLAFSIATSMKPEILLMDEWIGAGDPGFQERARRRMSELAERAGIIVLASHNETLLSRVCTSRLELEGGRVKAFSQRDPEFYIGQS</sequence>
<gene>
    <name evidence="6" type="ORF">NF348_03970</name>
</gene>
<dbReference type="Gene3D" id="3.40.50.300">
    <property type="entry name" value="P-loop containing nucleotide triphosphate hydrolases"/>
    <property type="match status" value="1"/>
</dbReference>
<evidence type="ECO:0000313" key="7">
    <source>
        <dbReference type="Proteomes" id="UP001060275"/>
    </source>
</evidence>
<dbReference type="InterPro" id="IPR003439">
    <property type="entry name" value="ABC_transporter-like_ATP-bd"/>
</dbReference>
<reference evidence="6" key="1">
    <citation type="submission" date="2022-06" db="EMBL/GenBank/DDBJ databases">
        <title>Devosia sp. XJ19-45 genome assembly.</title>
        <authorList>
            <person name="Li B."/>
            <person name="Cai M."/>
            <person name="Nie G."/>
            <person name="Li W."/>
        </authorList>
    </citation>
    <scope>NUCLEOTIDE SEQUENCE</scope>
    <source>
        <strain evidence="6">XJ19-45</strain>
    </source>
</reference>
<evidence type="ECO:0000313" key="6">
    <source>
        <dbReference type="EMBL" id="MCP8886252.1"/>
    </source>
</evidence>